<comment type="caution">
    <text evidence="1">The sequence shown here is derived from an EMBL/GenBank/DDBJ whole genome shotgun (WGS) entry which is preliminary data.</text>
</comment>
<keyword evidence="2" id="KW-1185">Reference proteome</keyword>
<dbReference type="Proteomes" id="UP000886998">
    <property type="component" value="Unassembled WGS sequence"/>
</dbReference>
<gene>
    <name evidence="1" type="primary">NCL1_34482</name>
    <name evidence="1" type="ORF">TNIN_116691</name>
</gene>
<proteinExistence type="predicted"/>
<organism evidence="1 2">
    <name type="scientific">Trichonephila inaurata madagascariensis</name>
    <dbReference type="NCBI Taxonomy" id="2747483"/>
    <lineage>
        <taxon>Eukaryota</taxon>
        <taxon>Metazoa</taxon>
        <taxon>Ecdysozoa</taxon>
        <taxon>Arthropoda</taxon>
        <taxon>Chelicerata</taxon>
        <taxon>Arachnida</taxon>
        <taxon>Araneae</taxon>
        <taxon>Araneomorphae</taxon>
        <taxon>Entelegynae</taxon>
        <taxon>Araneoidea</taxon>
        <taxon>Nephilidae</taxon>
        <taxon>Trichonephila</taxon>
        <taxon>Trichonephila inaurata</taxon>
    </lineage>
</organism>
<dbReference type="EMBL" id="BMAV01026121">
    <property type="protein sequence ID" value="GFS47566.1"/>
    <property type="molecule type" value="Genomic_DNA"/>
</dbReference>
<accession>A0A8X6J912</accession>
<sequence length="191" mass="21049">MKRLCSSWKGFGGSSIPYQEFEDEPGSTSEEVKSEPMISFDCAYCDYRSPTPKGLRCHRITVHKIGVGVMRTLDSHGRPLTYFGGAQVSLKVVSSVPTWTPSSVFKALLFSGCLDYYFSHISHFLDTIKCTYSVSAAAFGTSPLVTSSPLHLDAFAALKALLFSVAWIYHALRSHISHFLDTIKCTYSAAL</sequence>
<protein>
    <submittedName>
        <fullName evidence="1">Uncharacterized protein</fullName>
    </submittedName>
</protein>
<dbReference type="OrthoDB" id="6440962at2759"/>
<evidence type="ECO:0000313" key="2">
    <source>
        <dbReference type="Proteomes" id="UP000886998"/>
    </source>
</evidence>
<evidence type="ECO:0000313" key="1">
    <source>
        <dbReference type="EMBL" id="GFS47566.1"/>
    </source>
</evidence>
<reference evidence="1" key="1">
    <citation type="submission" date="2020-08" db="EMBL/GenBank/DDBJ databases">
        <title>Multicomponent nature underlies the extraordinary mechanical properties of spider dragline silk.</title>
        <authorList>
            <person name="Kono N."/>
            <person name="Nakamura H."/>
            <person name="Mori M."/>
            <person name="Yoshida Y."/>
            <person name="Ohtoshi R."/>
            <person name="Malay A.D."/>
            <person name="Moran D.A.P."/>
            <person name="Tomita M."/>
            <person name="Numata K."/>
            <person name="Arakawa K."/>
        </authorList>
    </citation>
    <scope>NUCLEOTIDE SEQUENCE</scope>
</reference>
<dbReference type="AlphaFoldDB" id="A0A8X6J912"/>
<name>A0A8X6J912_9ARAC</name>